<evidence type="ECO:0000256" key="5">
    <source>
        <dbReference type="SAM" id="SignalP"/>
    </source>
</evidence>
<comment type="subcellular location">
    <subcellularLocation>
        <location evidence="1">Golgi apparatus membrane</location>
        <topology evidence="1">Single-pass type II membrane protein</topology>
    </subcellularLocation>
</comment>
<sequence>MKYYAFIANVLHSRNLLIILRVACCATSLLSPSARIVNVIDNDHMLELPPVHAWDIDSYLQRFTQQISEQRHSTRSLLNSENSLRDIITDKYEVPKPTYLHIPHTDEAAGITEGSSDDIKDFKLRKTNKRKHSCQLFKDQDGCAAFLYQAPSHTPAPLPQGNKSCPDGGCHQGNCHHDLGLCMCPAGWTGPTCTQELKRPCTHRLRTFEDPLHIPISFIHPVTKEDLNWTEPGWTASRCAGYCDDTIAMCYCGRGSKYAHVPASIEAGPEADPISYGRPLADTCKPATDEQGQWAGHNMYHQKGISWEDVYGPNGWCNSDESIPAVRCGCYPEMTAGDLCMGRKEAFCPGQCAGHGECLNGFCKCDQGWYGTDCSHKRDGSGDLEPSRFETRKWLQAAVRLPAVLQAKAGQERRERKRPFIYVYDLPPEYNARMLQYKINPGACSWRSFVGTDNWTDFNYMDNGYSIETYLHEALLVSSHRTFDPEEADFFYVPVYITCFMWPVLGWADYPYYYAPEDELRPMHVTNMLMEVKRWLQNHMPWWDRRGGRDHIWLMPHDEGACYMPTEIYNTSIVLTHWGRLDLDHTSGSGYRPDNYSLPLVWPGYQDTDWRELYKGHACFTPGKDLVIPLFKTPKHFRKSPLLGHAPMQRDILLYFKGDVGLLRHEGYSRGIRQLYFRLAHEQEWRRRYSILISSGLQYKGDYSEHLSRSKFCLAVPGDGYSARSVDAILHGCIPVVVMDNVTDVFETILDWSLFSIRIKEADIHRTPDILMGISKTRVSELQGNLTVVWHRFAWAGSVLHRKYMPYLFSENRRHRIDHNLSQYVPRTYHYYPKQQYLSREDAFATLMQWLHGRIQNTR</sequence>
<feature type="disulfide bond" evidence="4">
    <location>
        <begin position="165"/>
        <end position="175"/>
    </location>
</feature>
<dbReference type="Pfam" id="PF03016">
    <property type="entry name" value="Exostosin_GT47"/>
    <property type="match status" value="1"/>
</dbReference>
<keyword evidence="4" id="KW-1015">Disulfide bond</keyword>
<protein>
    <recommendedName>
        <fullName evidence="6">EGF-like domain-containing protein</fullName>
    </recommendedName>
</protein>
<dbReference type="PROSITE" id="PS50026">
    <property type="entry name" value="EGF_3"/>
    <property type="match status" value="1"/>
</dbReference>
<evidence type="ECO:0000259" key="6">
    <source>
        <dbReference type="PROSITE" id="PS50026"/>
    </source>
</evidence>
<dbReference type="InterPro" id="IPR000742">
    <property type="entry name" value="EGF"/>
</dbReference>
<dbReference type="PANTHER" id="PTHR11062:SF268">
    <property type="entry name" value="FAMILY PROTEIN, PUTATIVE, EXPRESSED-RELATED"/>
    <property type="match status" value="1"/>
</dbReference>
<dbReference type="GO" id="GO:0000139">
    <property type="term" value="C:Golgi membrane"/>
    <property type="evidence" value="ECO:0007669"/>
    <property type="project" value="UniProtKB-SubCell"/>
</dbReference>
<comment type="caution">
    <text evidence="4">Lacks conserved residue(s) required for the propagation of feature annotation.</text>
</comment>
<dbReference type="PANTHER" id="PTHR11062">
    <property type="entry name" value="EXOSTOSIN HEPARAN SULFATE GLYCOSYLTRANSFERASE -RELATED"/>
    <property type="match status" value="1"/>
</dbReference>
<evidence type="ECO:0000256" key="1">
    <source>
        <dbReference type="ARBA" id="ARBA00004323"/>
    </source>
</evidence>
<dbReference type="Pfam" id="PF23106">
    <property type="entry name" value="EGF_Teneurin"/>
    <property type="match status" value="1"/>
</dbReference>
<evidence type="ECO:0000256" key="2">
    <source>
        <dbReference type="ARBA" id="ARBA00010271"/>
    </source>
</evidence>
<feature type="disulfide bond" evidence="4">
    <location>
        <begin position="184"/>
        <end position="193"/>
    </location>
</feature>
<dbReference type="SMART" id="SM00181">
    <property type="entry name" value="EGF"/>
    <property type="match status" value="2"/>
</dbReference>
<dbReference type="OrthoDB" id="1924787at2759"/>
<accession>A0A250XFE4</accession>
<feature type="domain" description="EGF-like" evidence="6">
    <location>
        <begin position="161"/>
        <end position="194"/>
    </location>
</feature>
<dbReference type="GO" id="GO:0016757">
    <property type="term" value="F:glycosyltransferase activity"/>
    <property type="evidence" value="ECO:0007669"/>
    <property type="project" value="InterPro"/>
</dbReference>
<dbReference type="Gene3D" id="2.10.25.10">
    <property type="entry name" value="Laminin"/>
    <property type="match status" value="1"/>
</dbReference>
<dbReference type="EMBL" id="BEGY01000068">
    <property type="protein sequence ID" value="GAX81629.1"/>
    <property type="molecule type" value="Genomic_DNA"/>
</dbReference>
<comment type="caution">
    <text evidence="7">The sequence shown here is derived from an EMBL/GenBank/DDBJ whole genome shotgun (WGS) entry which is preliminary data.</text>
</comment>
<keyword evidence="8" id="KW-1185">Reference proteome</keyword>
<evidence type="ECO:0000313" key="8">
    <source>
        <dbReference type="Proteomes" id="UP000232323"/>
    </source>
</evidence>
<feature type="chain" id="PRO_5012648419" description="EGF-like domain-containing protein" evidence="5">
    <location>
        <begin position="26"/>
        <end position="859"/>
    </location>
</feature>
<dbReference type="PROSITE" id="PS00022">
    <property type="entry name" value="EGF_1"/>
    <property type="match status" value="2"/>
</dbReference>
<dbReference type="PROSITE" id="PS01186">
    <property type="entry name" value="EGF_2"/>
    <property type="match status" value="2"/>
</dbReference>
<evidence type="ECO:0000256" key="3">
    <source>
        <dbReference type="ARBA" id="ARBA00023034"/>
    </source>
</evidence>
<name>A0A250XFE4_9CHLO</name>
<evidence type="ECO:0000313" key="7">
    <source>
        <dbReference type="EMBL" id="GAX81629.1"/>
    </source>
</evidence>
<feature type="signal peptide" evidence="5">
    <location>
        <begin position="1"/>
        <end position="25"/>
    </location>
</feature>
<evidence type="ECO:0000256" key="4">
    <source>
        <dbReference type="PROSITE-ProRule" id="PRU00076"/>
    </source>
</evidence>
<dbReference type="InterPro" id="IPR040911">
    <property type="entry name" value="Exostosin_GT47"/>
</dbReference>
<reference evidence="7 8" key="1">
    <citation type="submission" date="2017-08" db="EMBL/GenBank/DDBJ databases">
        <title>Acidophilic green algal genome provides insights into adaptation to an acidic environment.</title>
        <authorList>
            <person name="Hirooka S."/>
            <person name="Hirose Y."/>
            <person name="Kanesaki Y."/>
            <person name="Higuchi S."/>
            <person name="Fujiwara T."/>
            <person name="Onuma R."/>
            <person name="Era A."/>
            <person name="Ohbayashi R."/>
            <person name="Uzuka A."/>
            <person name="Nozaki H."/>
            <person name="Yoshikawa H."/>
            <person name="Miyagishima S.Y."/>
        </authorList>
    </citation>
    <scope>NUCLEOTIDE SEQUENCE [LARGE SCALE GENOMIC DNA]</scope>
    <source>
        <strain evidence="7 8">NIES-2499</strain>
    </source>
</reference>
<organism evidence="7 8">
    <name type="scientific">Chlamydomonas eustigma</name>
    <dbReference type="NCBI Taxonomy" id="1157962"/>
    <lineage>
        <taxon>Eukaryota</taxon>
        <taxon>Viridiplantae</taxon>
        <taxon>Chlorophyta</taxon>
        <taxon>core chlorophytes</taxon>
        <taxon>Chlorophyceae</taxon>
        <taxon>CS clade</taxon>
        <taxon>Chlamydomonadales</taxon>
        <taxon>Chlamydomonadaceae</taxon>
        <taxon>Chlamydomonas</taxon>
    </lineage>
</organism>
<keyword evidence="4" id="KW-0245">EGF-like domain</keyword>
<dbReference type="AlphaFoldDB" id="A0A250XFE4"/>
<gene>
    <name evidence="7" type="ORF">CEUSTIGMA_g9057.t1</name>
</gene>
<proteinExistence type="inferred from homology"/>
<dbReference type="Proteomes" id="UP000232323">
    <property type="component" value="Unassembled WGS sequence"/>
</dbReference>
<keyword evidence="5" id="KW-0732">Signal</keyword>
<dbReference type="InterPro" id="IPR004263">
    <property type="entry name" value="Exostosin"/>
</dbReference>
<keyword evidence="3" id="KW-0333">Golgi apparatus</keyword>
<comment type="similarity">
    <text evidence="2">Belongs to the glycosyltransferase 47 family.</text>
</comment>